<dbReference type="RefSeq" id="WP_113954445.1">
    <property type="nucleotide sequence ID" value="NZ_QNRT01000002.1"/>
</dbReference>
<dbReference type="Proteomes" id="UP000253083">
    <property type="component" value="Unassembled WGS sequence"/>
</dbReference>
<evidence type="ECO:0000313" key="3">
    <source>
        <dbReference type="EMBL" id="RBP51699.1"/>
    </source>
</evidence>
<evidence type="ECO:0000313" key="4">
    <source>
        <dbReference type="Proteomes" id="UP000253083"/>
    </source>
</evidence>
<feature type="signal peptide" evidence="2">
    <location>
        <begin position="1"/>
        <end position="26"/>
    </location>
</feature>
<comment type="caution">
    <text evidence="3">The sequence shown here is derived from an EMBL/GenBank/DDBJ whole genome shotgun (WGS) entry which is preliminary data.</text>
</comment>
<accession>A0A395JM62</accession>
<gene>
    <name evidence="3" type="ORF">DFR28_1021132</name>
</gene>
<dbReference type="EMBL" id="QNRT01000002">
    <property type="protein sequence ID" value="RBP51699.1"/>
    <property type="molecule type" value="Genomic_DNA"/>
</dbReference>
<dbReference type="AlphaFoldDB" id="A0A395JM62"/>
<protein>
    <recommendedName>
        <fullName evidence="5">Secreted protein</fullName>
    </recommendedName>
</protein>
<reference evidence="3 4" key="1">
    <citation type="submission" date="2018-06" db="EMBL/GenBank/DDBJ databases">
        <title>Genomic Encyclopedia of Type Strains, Phase IV (KMG-IV): sequencing the most valuable type-strain genomes for metagenomic binning, comparative biology and taxonomic classification.</title>
        <authorList>
            <person name="Goeker M."/>
        </authorList>
    </citation>
    <scope>NUCLEOTIDE SEQUENCE [LARGE SCALE GENOMIC DNA]</scope>
    <source>
        <strain evidence="3 4">DSM 24032</strain>
    </source>
</reference>
<evidence type="ECO:0000256" key="2">
    <source>
        <dbReference type="SAM" id="SignalP"/>
    </source>
</evidence>
<sequence>MKQTQNCTTISRIRIFLLGLGLVGAAALTGCDAQSDRADSATPLERAIEPQLDALKKAENVEDSLQEQLDQRDKAMREQGT</sequence>
<feature type="compositionally biased region" description="Basic and acidic residues" evidence="1">
    <location>
        <begin position="69"/>
        <end position="81"/>
    </location>
</feature>
<name>A0A395JM62_9GAMM</name>
<dbReference type="InParanoid" id="A0A395JM62"/>
<proteinExistence type="predicted"/>
<dbReference type="PROSITE" id="PS51257">
    <property type="entry name" value="PROKAR_LIPOPROTEIN"/>
    <property type="match status" value="1"/>
</dbReference>
<evidence type="ECO:0008006" key="5">
    <source>
        <dbReference type="Google" id="ProtNLM"/>
    </source>
</evidence>
<feature type="region of interest" description="Disordered" evidence="1">
    <location>
        <begin position="61"/>
        <end position="81"/>
    </location>
</feature>
<evidence type="ECO:0000256" key="1">
    <source>
        <dbReference type="SAM" id="MobiDB-lite"/>
    </source>
</evidence>
<organism evidence="3 4">
    <name type="scientific">Arenicella xantha</name>
    <dbReference type="NCBI Taxonomy" id="644221"/>
    <lineage>
        <taxon>Bacteria</taxon>
        <taxon>Pseudomonadati</taxon>
        <taxon>Pseudomonadota</taxon>
        <taxon>Gammaproteobacteria</taxon>
        <taxon>Arenicellales</taxon>
        <taxon>Arenicellaceae</taxon>
        <taxon>Arenicella</taxon>
    </lineage>
</organism>
<feature type="chain" id="PRO_5017260899" description="Secreted protein" evidence="2">
    <location>
        <begin position="27"/>
        <end position="81"/>
    </location>
</feature>
<keyword evidence="4" id="KW-1185">Reference proteome</keyword>
<keyword evidence="2" id="KW-0732">Signal</keyword>